<dbReference type="SUPFAM" id="SSF48498">
    <property type="entry name" value="Tetracyclin repressor-like, C-terminal domain"/>
    <property type="match status" value="1"/>
</dbReference>
<dbReference type="AlphaFoldDB" id="A0A136WFV6"/>
<dbReference type="STRING" id="36847.CLNEO_14070"/>
<evidence type="ECO:0000259" key="3">
    <source>
        <dbReference type="PROSITE" id="PS50977"/>
    </source>
</evidence>
<dbReference type="GO" id="GO:0003677">
    <property type="term" value="F:DNA binding"/>
    <property type="evidence" value="ECO:0007669"/>
    <property type="project" value="UniProtKB-UniRule"/>
</dbReference>
<name>A0A136WFV6_9FIRM</name>
<accession>A0A136WFV6</accession>
<sequence>MNDKKYHHGNLKQCLIEAGIDLLNEEGENHFSLRKVAALCDVSNAAPYSHFKNKEDLLEAMKKYVTEQFSQQLYNAIQGESVEDPNTIVKMGKSYILFFINHPQYFEFLFSRPCIRVNLNMNDDGKSNFPPFELLKELHFKVLSKCGFSDEKIKDMIISSWATVHGLAAIATMEGVIYDESWENKIEAIISNKEKN</sequence>
<reference evidence="4 5" key="1">
    <citation type="submission" date="2016-01" db="EMBL/GenBank/DDBJ databases">
        <title>Genome sequence of Clostridium neopropionicum X4, DSM-3847.</title>
        <authorList>
            <person name="Poehlein A."/>
            <person name="Beck M.H."/>
            <person name="Bengelsdorf F.R."/>
            <person name="Daniel R."/>
            <person name="Duerre P."/>
        </authorList>
    </citation>
    <scope>NUCLEOTIDE SEQUENCE [LARGE SCALE GENOMIC DNA]</scope>
    <source>
        <strain evidence="4 5">DSM-3847</strain>
    </source>
</reference>
<gene>
    <name evidence="4" type="primary">betI</name>
    <name evidence="4" type="ORF">CLNEO_14070</name>
</gene>
<evidence type="ECO:0000256" key="2">
    <source>
        <dbReference type="PROSITE-ProRule" id="PRU00335"/>
    </source>
</evidence>
<organism evidence="4 5">
    <name type="scientific">Anaerotignum neopropionicum</name>
    <dbReference type="NCBI Taxonomy" id="36847"/>
    <lineage>
        <taxon>Bacteria</taxon>
        <taxon>Bacillati</taxon>
        <taxon>Bacillota</taxon>
        <taxon>Clostridia</taxon>
        <taxon>Lachnospirales</taxon>
        <taxon>Anaerotignaceae</taxon>
        <taxon>Anaerotignum</taxon>
    </lineage>
</organism>
<dbReference type="PANTHER" id="PTHR43479:SF20">
    <property type="entry name" value="HTH TETR-TYPE DOMAIN-CONTAINING PROTEIN"/>
    <property type="match status" value="1"/>
</dbReference>
<dbReference type="PANTHER" id="PTHR43479">
    <property type="entry name" value="ACREF/ENVCD OPERON REPRESSOR-RELATED"/>
    <property type="match status" value="1"/>
</dbReference>
<dbReference type="PROSITE" id="PS50977">
    <property type="entry name" value="HTH_TETR_2"/>
    <property type="match status" value="1"/>
</dbReference>
<dbReference type="SUPFAM" id="SSF46689">
    <property type="entry name" value="Homeodomain-like"/>
    <property type="match status" value="1"/>
</dbReference>
<proteinExistence type="predicted"/>
<dbReference type="Pfam" id="PF00440">
    <property type="entry name" value="TetR_N"/>
    <property type="match status" value="1"/>
</dbReference>
<dbReference type="InterPro" id="IPR050624">
    <property type="entry name" value="HTH-type_Tx_Regulator"/>
</dbReference>
<dbReference type="InterPro" id="IPR009057">
    <property type="entry name" value="Homeodomain-like_sf"/>
</dbReference>
<feature type="DNA-binding region" description="H-T-H motif" evidence="2">
    <location>
        <begin position="32"/>
        <end position="51"/>
    </location>
</feature>
<keyword evidence="1 2" id="KW-0238">DNA-binding</keyword>
<dbReference type="PRINTS" id="PR00455">
    <property type="entry name" value="HTHTETR"/>
</dbReference>
<keyword evidence="5" id="KW-1185">Reference proteome</keyword>
<dbReference type="OrthoDB" id="9179041at2"/>
<dbReference type="EMBL" id="LRVM01000003">
    <property type="protein sequence ID" value="KXL53436.1"/>
    <property type="molecule type" value="Genomic_DNA"/>
</dbReference>
<protein>
    <submittedName>
        <fullName evidence="4">HTH-type transcriptional regulator BetI</fullName>
    </submittedName>
</protein>
<evidence type="ECO:0000313" key="4">
    <source>
        <dbReference type="EMBL" id="KXL53436.1"/>
    </source>
</evidence>
<evidence type="ECO:0000256" key="1">
    <source>
        <dbReference type="ARBA" id="ARBA00023125"/>
    </source>
</evidence>
<evidence type="ECO:0000313" key="5">
    <source>
        <dbReference type="Proteomes" id="UP000070539"/>
    </source>
</evidence>
<dbReference type="InterPro" id="IPR036271">
    <property type="entry name" value="Tet_transcr_reg_TetR-rel_C_sf"/>
</dbReference>
<dbReference type="RefSeq" id="WP_066086521.1">
    <property type="nucleotide sequence ID" value="NZ_LRVM01000003.1"/>
</dbReference>
<dbReference type="Proteomes" id="UP000070539">
    <property type="component" value="Unassembled WGS sequence"/>
</dbReference>
<feature type="domain" description="HTH tetR-type" evidence="3">
    <location>
        <begin position="9"/>
        <end position="69"/>
    </location>
</feature>
<comment type="caution">
    <text evidence="4">The sequence shown here is derived from an EMBL/GenBank/DDBJ whole genome shotgun (WGS) entry which is preliminary data.</text>
</comment>
<dbReference type="Gene3D" id="1.10.357.10">
    <property type="entry name" value="Tetracycline Repressor, domain 2"/>
    <property type="match status" value="1"/>
</dbReference>
<dbReference type="InterPro" id="IPR001647">
    <property type="entry name" value="HTH_TetR"/>
</dbReference>